<evidence type="ECO:0000313" key="2">
    <source>
        <dbReference type="Proteomes" id="UP000824469"/>
    </source>
</evidence>
<dbReference type="Proteomes" id="UP000824469">
    <property type="component" value="Unassembled WGS sequence"/>
</dbReference>
<sequence>VTKVMGIFMNCSHCFTKYNPQLANLTNYIPTLCQNSSFETEYEHPLKHYEA</sequence>
<name>A0AA38LBY6_TAXCH</name>
<gene>
    <name evidence="1" type="ORF">KI387_021227</name>
</gene>
<protein>
    <submittedName>
        <fullName evidence="1">Uncharacterized protein</fullName>
    </submittedName>
</protein>
<proteinExistence type="predicted"/>
<dbReference type="EMBL" id="JAHRHJ020000004">
    <property type="protein sequence ID" value="KAH9319458.1"/>
    <property type="molecule type" value="Genomic_DNA"/>
</dbReference>
<keyword evidence="2" id="KW-1185">Reference proteome</keyword>
<evidence type="ECO:0000313" key="1">
    <source>
        <dbReference type="EMBL" id="KAH9319458.1"/>
    </source>
</evidence>
<feature type="non-terminal residue" evidence="1">
    <location>
        <position position="1"/>
    </location>
</feature>
<organism evidence="1 2">
    <name type="scientific">Taxus chinensis</name>
    <name type="common">Chinese yew</name>
    <name type="synonym">Taxus wallichiana var. chinensis</name>
    <dbReference type="NCBI Taxonomy" id="29808"/>
    <lineage>
        <taxon>Eukaryota</taxon>
        <taxon>Viridiplantae</taxon>
        <taxon>Streptophyta</taxon>
        <taxon>Embryophyta</taxon>
        <taxon>Tracheophyta</taxon>
        <taxon>Spermatophyta</taxon>
        <taxon>Pinopsida</taxon>
        <taxon>Pinidae</taxon>
        <taxon>Conifers II</taxon>
        <taxon>Cupressales</taxon>
        <taxon>Taxaceae</taxon>
        <taxon>Taxus</taxon>
    </lineage>
</organism>
<feature type="non-terminal residue" evidence="1">
    <location>
        <position position="51"/>
    </location>
</feature>
<comment type="caution">
    <text evidence="1">The sequence shown here is derived from an EMBL/GenBank/DDBJ whole genome shotgun (WGS) entry which is preliminary data.</text>
</comment>
<dbReference type="AlphaFoldDB" id="A0AA38LBY6"/>
<reference evidence="1 2" key="1">
    <citation type="journal article" date="2021" name="Nat. Plants">
        <title>The Taxus genome provides insights into paclitaxel biosynthesis.</title>
        <authorList>
            <person name="Xiong X."/>
            <person name="Gou J."/>
            <person name="Liao Q."/>
            <person name="Li Y."/>
            <person name="Zhou Q."/>
            <person name="Bi G."/>
            <person name="Li C."/>
            <person name="Du R."/>
            <person name="Wang X."/>
            <person name="Sun T."/>
            <person name="Guo L."/>
            <person name="Liang H."/>
            <person name="Lu P."/>
            <person name="Wu Y."/>
            <person name="Zhang Z."/>
            <person name="Ro D.K."/>
            <person name="Shang Y."/>
            <person name="Huang S."/>
            <person name="Yan J."/>
        </authorList>
    </citation>
    <scope>NUCLEOTIDE SEQUENCE [LARGE SCALE GENOMIC DNA]</scope>
    <source>
        <strain evidence="1">Ta-2019</strain>
    </source>
</reference>
<accession>A0AA38LBY6</accession>